<dbReference type="Proteomes" id="UP001057402">
    <property type="component" value="Chromosome 11"/>
</dbReference>
<reference evidence="2" key="1">
    <citation type="journal article" date="2023" name="Front. Plant Sci.">
        <title>Chromosomal-level genome assembly of Melastoma candidum provides insights into trichome evolution.</title>
        <authorList>
            <person name="Zhong Y."/>
            <person name="Wu W."/>
            <person name="Sun C."/>
            <person name="Zou P."/>
            <person name="Liu Y."/>
            <person name="Dai S."/>
            <person name="Zhou R."/>
        </authorList>
    </citation>
    <scope>NUCLEOTIDE SEQUENCE [LARGE SCALE GENOMIC DNA]</scope>
</reference>
<proteinExistence type="predicted"/>
<gene>
    <name evidence="1" type="ORF">MLD38_036090</name>
</gene>
<comment type="caution">
    <text evidence="1">The sequence shown here is derived from an EMBL/GenBank/DDBJ whole genome shotgun (WGS) entry which is preliminary data.</text>
</comment>
<protein>
    <submittedName>
        <fullName evidence="1">Uncharacterized protein</fullName>
    </submittedName>
</protein>
<organism evidence="1 2">
    <name type="scientific">Melastoma candidum</name>
    <dbReference type="NCBI Taxonomy" id="119954"/>
    <lineage>
        <taxon>Eukaryota</taxon>
        <taxon>Viridiplantae</taxon>
        <taxon>Streptophyta</taxon>
        <taxon>Embryophyta</taxon>
        <taxon>Tracheophyta</taxon>
        <taxon>Spermatophyta</taxon>
        <taxon>Magnoliopsida</taxon>
        <taxon>eudicotyledons</taxon>
        <taxon>Gunneridae</taxon>
        <taxon>Pentapetalae</taxon>
        <taxon>rosids</taxon>
        <taxon>malvids</taxon>
        <taxon>Myrtales</taxon>
        <taxon>Melastomataceae</taxon>
        <taxon>Melastomatoideae</taxon>
        <taxon>Melastomateae</taxon>
        <taxon>Melastoma</taxon>
    </lineage>
</organism>
<sequence>MVIIILLILTFPCWFVGSRPCPPNQRDSLFEFSHSFLLHNWELRFPYTLSPSCDGPDSVASYPKTASWNLSVDCCGWNGVTCDESTGNVIGLNLRCSWLHGPLRSNSTLFRLPHLRSLDLSGNDFHGSTIPPEISVLVELTQLNLSWGNLSDHVPSELSRLNKLASLDLSHDDNYLLDRSLQVEGSSLERIAQNLSNLSFLDLSDIDMSNVIASSLMNLSSQMMYLSFGDCGLQGELPGNIFLFISLVVA</sequence>
<dbReference type="EMBL" id="CM042890">
    <property type="protein sequence ID" value="KAI4311175.1"/>
    <property type="molecule type" value="Genomic_DNA"/>
</dbReference>
<keyword evidence="2" id="KW-1185">Reference proteome</keyword>
<name>A0ACB9LIK5_9MYRT</name>
<accession>A0ACB9LIK5</accession>
<evidence type="ECO:0000313" key="1">
    <source>
        <dbReference type="EMBL" id="KAI4311175.1"/>
    </source>
</evidence>
<evidence type="ECO:0000313" key="2">
    <source>
        <dbReference type="Proteomes" id="UP001057402"/>
    </source>
</evidence>